<name>A0ACC2URS9_9FUNG</name>
<organism evidence="1 2">
    <name type="scientific">Entomophthora muscae</name>
    <dbReference type="NCBI Taxonomy" id="34485"/>
    <lineage>
        <taxon>Eukaryota</taxon>
        <taxon>Fungi</taxon>
        <taxon>Fungi incertae sedis</taxon>
        <taxon>Zoopagomycota</taxon>
        <taxon>Entomophthoromycotina</taxon>
        <taxon>Entomophthoromycetes</taxon>
        <taxon>Entomophthorales</taxon>
        <taxon>Entomophthoraceae</taxon>
        <taxon>Entomophthora</taxon>
    </lineage>
</organism>
<keyword evidence="2" id="KW-1185">Reference proteome</keyword>
<gene>
    <name evidence="1" type="ORF">DSO57_1010609</name>
</gene>
<accession>A0ACC2URS9</accession>
<sequence length="163" mass="18372">MRLLNCFLISGVLALPMDEQAMYSSLSSLRSAFNRIAQPPTTKVRIRKEIRSPVKTNAWPHNPPSSNRATPTERSELPHYKQNKQPHMDAEGILDMTFGGDDHPDQFVKGAQKRKSTPMTFSPAELEPSISRGTFESPKDLCEVGHNHITIDEKGCSHDWFAR</sequence>
<protein>
    <submittedName>
        <fullName evidence="1">Uncharacterized protein</fullName>
    </submittedName>
</protein>
<reference evidence="1" key="1">
    <citation type="submission" date="2022-04" db="EMBL/GenBank/DDBJ databases">
        <title>Genome of the entomopathogenic fungus Entomophthora muscae.</title>
        <authorList>
            <person name="Elya C."/>
            <person name="Lovett B.R."/>
            <person name="Lee E."/>
            <person name="Macias A.M."/>
            <person name="Hajek A.E."/>
            <person name="De Bivort B.L."/>
            <person name="Kasson M.T."/>
            <person name="De Fine Licht H.H."/>
            <person name="Stajich J.E."/>
        </authorList>
    </citation>
    <scope>NUCLEOTIDE SEQUENCE</scope>
    <source>
        <strain evidence="1">Berkeley</strain>
    </source>
</reference>
<proteinExistence type="predicted"/>
<dbReference type="EMBL" id="QTSX02000035">
    <property type="protein sequence ID" value="KAJ9089659.1"/>
    <property type="molecule type" value="Genomic_DNA"/>
</dbReference>
<comment type="caution">
    <text evidence="1">The sequence shown here is derived from an EMBL/GenBank/DDBJ whole genome shotgun (WGS) entry which is preliminary data.</text>
</comment>
<evidence type="ECO:0000313" key="1">
    <source>
        <dbReference type="EMBL" id="KAJ9089659.1"/>
    </source>
</evidence>
<dbReference type="Proteomes" id="UP001165960">
    <property type="component" value="Unassembled WGS sequence"/>
</dbReference>
<evidence type="ECO:0000313" key="2">
    <source>
        <dbReference type="Proteomes" id="UP001165960"/>
    </source>
</evidence>